<accession>A0A1W2EWY9</accession>
<evidence type="ECO:0000313" key="1">
    <source>
        <dbReference type="EMBL" id="SMD14214.1"/>
    </source>
</evidence>
<organism evidence="1 2">
    <name type="scientific">Pedobacter nyackensis</name>
    <dbReference type="NCBI Taxonomy" id="475255"/>
    <lineage>
        <taxon>Bacteria</taxon>
        <taxon>Pseudomonadati</taxon>
        <taxon>Bacteroidota</taxon>
        <taxon>Sphingobacteriia</taxon>
        <taxon>Sphingobacteriales</taxon>
        <taxon>Sphingobacteriaceae</taxon>
        <taxon>Pedobacter</taxon>
    </lineage>
</organism>
<sequence length="59" mass="6796">MENKGQHKADLSEVNQTTNDVIKSIINKRAHIQEKFNKVNEKLDKLKAEADKLLHPEKS</sequence>
<reference evidence="1 2" key="1">
    <citation type="submission" date="2017-04" db="EMBL/GenBank/DDBJ databases">
        <authorList>
            <person name="Afonso C.L."/>
            <person name="Miller P.J."/>
            <person name="Scott M.A."/>
            <person name="Spackman E."/>
            <person name="Goraichik I."/>
            <person name="Dimitrov K.M."/>
            <person name="Suarez D.L."/>
            <person name="Swayne D.E."/>
        </authorList>
    </citation>
    <scope>NUCLEOTIDE SEQUENCE [LARGE SCALE GENOMIC DNA]</scope>
    <source>
        <strain evidence="1 2">DSM 19625</strain>
    </source>
</reference>
<gene>
    <name evidence="1" type="ORF">SAMN04488101_11743</name>
</gene>
<proteinExistence type="predicted"/>
<keyword evidence="2" id="KW-1185">Reference proteome</keyword>
<evidence type="ECO:0000313" key="2">
    <source>
        <dbReference type="Proteomes" id="UP000192678"/>
    </source>
</evidence>
<protein>
    <submittedName>
        <fullName evidence="1">Uncharacterized protein</fullName>
    </submittedName>
</protein>
<dbReference type="STRING" id="475255.SAMN04488101_11743"/>
<dbReference type="Proteomes" id="UP000192678">
    <property type="component" value="Unassembled WGS sequence"/>
</dbReference>
<dbReference type="RefSeq" id="WP_144009578.1">
    <property type="nucleotide sequence ID" value="NZ_FWYB01000017.1"/>
</dbReference>
<name>A0A1W2EWY9_9SPHI</name>
<dbReference type="EMBL" id="FWYB01000017">
    <property type="protein sequence ID" value="SMD14214.1"/>
    <property type="molecule type" value="Genomic_DNA"/>
</dbReference>
<dbReference type="AlphaFoldDB" id="A0A1W2EWY9"/>